<reference evidence="2" key="1">
    <citation type="submission" date="2021-03" db="EMBL/GenBank/DDBJ databases">
        <title>Draft genome sequence of rust myrtle Austropuccinia psidii MF-1, a brazilian biotype.</title>
        <authorList>
            <person name="Quecine M.C."/>
            <person name="Pachon D.M.R."/>
            <person name="Bonatelli M.L."/>
            <person name="Correr F.H."/>
            <person name="Franceschini L.M."/>
            <person name="Leite T.F."/>
            <person name="Margarido G.R.A."/>
            <person name="Almeida C.A."/>
            <person name="Ferrarezi J.A."/>
            <person name="Labate C.A."/>
        </authorList>
    </citation>
    <scope>NUCLEOTIDE SEQUENCE</scope>
    <source>
        <strain evidence="2">MF-1</strain>
    </source>
</reference>
<dbReference type="EMBL" id="AVOT02006166">
    <property type="protein sequence ID" value="MBW0480918.1"/>
    <property type="molecule type" value="Genomic_DNA"/>
</dbReference>
<dbReference type="Proteomes" id="UP000765509">
    <property type="component" value="Unassembled WGS sequence"/>
</dbReference>
<dbReference type="AlphaFoldDB" id="A0A9Q3CBT4"/>
<organism evidence="2 3">
    <name type="scientific">Austropuccinia psidii MF-1</name>
    <dbReference type="NCBI Taxonomy" id="1389203"/>
    <lineage>
        <taxon>Eukaryota</taxon>
        <taxon>Fungi</taxon>
        <taxon>Dikarya</taxon>
        <taxon>Basidiomycota</taxon>
        <taxon>Pucciniomycotina</taxon>
        <taxon>Pucciniomycetes</taxon>
        <taxon>Pucciniales</taxon>
        <taxon>Sphaerophragmiaceae</taxon>
        <taxon>Austropuccinia</taxon>
    </lineage>
</organism>
<keyword evidence="3" id="KW-1185">Reference proteome</keyword>
<comment type="caution">
    <text evidence="2">The sequence shown here is derived from an EMBL/GenBank/DDBJ whole genome shotgun (WGS) entry which is preliminary data.</text>
</comment>
<accession>A0A9Q3CBT4</accession>
<evidence type="ECO:0000256" key="1">
    <source>
        <dbReference type="SAM" id="MobiDB-lite"/>
    </source>
</evidence>
<proteinExistence type="predicted"/>
<protein>
    <recommendedName>
        <fullName evidence="4">DUF4939 domain-containing protein</fullName>
    </recommendedName>
</protein>
<feature type="compositionally biased region" description="Low complexity" evidence="1">
    <location>
        <begin position="13"/>
        <end position="24"/>
    </location>
</feature>
<sequence length="97" mass="11296">MQQMNKIMANLQPSSSSEASRAPAFKNPSMKEPECFDVTQPFKFRSFIQSYQLIFHNDQANFSQDRKKVLYSTSFLIGRAKKWIEPYLSNITNHNTN</sequence>
<evidence type="ECO:0000313" key="2">
    <source>
        <dbReference type="EMBL" id="MBW0480918.1"/>
    </source>
</evidence>
<evidence type="ECO:0008006" key="4">
    <source>
        <dbReference type="Google" id="ProtNLM"/>
    </source>
</evidence>
<name>A0A9Q3CBT4_9BASI</name>
<dbReference type="OrthoDB" id="2664273at2759"/>
<gene>
    <name evidence="2" type="ORF">O181_020633</name>
</gene>
<feature type="region of interest" description="Disordered" evidence="1">
    <location>
        <begin position="1"/>
        <end position="30"/>
    </location>
</feature>
<evidence type="ECO:0000313" key="3">
    <source>
        <dbReference type="Proteomes" id="UP000765509"/>
    </source>
</evidence>